<evidence type="ECO:0000256" key="1">
    <source>
        <dbReference type="ARBA" id="ARBA00022729"/>
    </source>
</evidence>
<reference evidence="4" key="1">
    <citation type="journal article" date="2019" name="bioRxiv">
        <title>The Genome of the Zebra Mussel, Dreissena polymorpha: A Resource for Invasive Species Research.</title>
        <authorList>
            <person name="McCartney M.A."/>
            <person name="Auch B."/>
            <person name="Kono T."/>
            <person name="Mallez S."/>
            <person name="Zhang Y."/>
            <person name="Obille A."/>
            <person name="Becker A."/>
            <person name="Abrahante J.E."/>
            <person name="Garbe J."/>
            <person name="Badalamenti J.P."/>
            <person name="Herman A."/>
            <person name="Mangelson H."/>
            <person name="Liachko I."/>
            <person name="Sullivan S."/>
            <person name="Sone E.D."/>
            <person name="Koren S."/>
            <person name="Silverstein K.A.T."/>
            <person name="Beckman K.B."/>
            <person name="Gohl D.M."/>
        </authorList>
    </citation>
    <scope>NUCLEOTIDE SEQUENCE</scope>
    <source>
        <strain evidence="4">Duluth1</strain>
        <tissue evidence="4">Whole animal</tissue>
    </source>
</reference>
<gene>
    <name evidence="4" type="ORF">DPMN_033891</name>
</gene>
<dbReference type="GO" id="GO:0030431">
    <property type="term" value="P:sleep"/>
    <property type="evidence" value="ECO:0007669"/>
    <property type="project" value="InterPro"/>
</dbReference>
<evidence type="ECO:0000256" key="2">
    <source>
        <dbReference type="ARBA" id="ARBA00023180"/>
    </source>
</evidence>
<organism evidence="4 5">
    <name type="scientific">Dreissena polymorpha</name>
    <name type="common">Zebra mussel</name>
    <name type="synonym">Mytilus polymorpha</name>
    <dbReference type="NCBI Taxonomy" id="45954"/>
    <lineage>
        <taxon>Eukaryota</taxon>
        <taxon>Metazoa</taxon>
        <taxon>Spiralia</taxon>
        <taxon>Lophotrochozoa</taxon>
        <taxon>Mollusca</taxon>
        <taxon>Bivalvia</taxon>
        <taxon>Autobranchia</taxon>
        <taxon>Heteroconchia</taxon>
        <taxon>Euheterodonta</taxon>
        <taxon>Imparidentia</taxon>
        <taxon>Neoheterodontei</taxon>
        <taxon>Myida</taxon>
        <taxon>Dreissenoidea</taxon>
        <taxon>Dreissenidae</taxon>
        <taxon>Dreissena</taxon>
    </lineage>
</organism>
<name>A0A9D4M6J7_DREPO</name>
<keyword evidence="1 3" id="KW-0732">Signal</keyword>
<keyword evidence="5" id="KW-1185">Reference proteome</keyword>
<evidence type="ECO:0000313" key="5">
    <source>
        <dbReference type="Proteomes" id="UP000828390"/>
    </source>
</evidence>
<comment type="caution">
    <text evidence="4">The sequence shown here is derived from an EMBL/GenBank/DDBJ whole genome shotgun (WGS) entry which is preliminary data.</text>
</comment>
<dbReference type="PANTHER" id="PTHR33562">
    <property type="entry name" value="ATILLA, ISOFORM B-RELATED-RELATED"/>
    <property type="match status" value="1"/>
</dbReference>
<proteinExistence type="predicted"/>
<dbReference type="InterPro" id="IPR031424">
    <property type="entry name" value="QVR-like"/>
</dbReference>
<dbReference type="Pfam" id="PF17064">
    <property type="entry name" value="QVR"/>
    <property type="match status" value="1"/>
</dbReference>
<dbReference type="EMBL" id="JAIWYP010000002">
    <property type="protein sequence ID" value="KAH3870700.1"/>
    <property type="molecule type" value="Genomic_DNA"/>
</dbReference>
<keyword evidence="2" id="KW-0325">Glycoprotein</keyword>
<protein>
    <recommendedName>
        <fullName evidence="6">Protein quiver</fullName>
    </recommendedName>
</protein>
<evidence type="ECO:0000313" key="4">
    <source>
        <dbReference type="EMBL" id="KAH3870700.1"/>
    </source>
</evidence>
<reference evidence="4" key="2">
    <citation type="submission" date="2020-11" db="EMBL/GenBank/DDBJ databases">
        <authorList>
            <person name="McCartney M.A."/>
            <person name="Auch B."/>
            <person name="Kono T."/>
            <person name="Mallez S."/>
            <person name="Becker A."/>
            <person name="Gohl D.M."/>
            <person name="Silverstein K.A.T."/>
            <person name="Koren S."/>
            <person name="Bechman K.B."/>
            <person name="Herman A."/>
            <person name="Abrahante J.E."/>
            <person name="Garbe J."/>
        </authorList>
    </citation>
    <scope>NUCLEOTIDE SEQUENCE</scope>
    <source>
        <strain evidence="4">Duluth1</strain>
        <tissue evidence="4">Whole animal</tissue>
    </source>
</reference>
<evidence type="ECO:0008006" key="6">
    <source>
        <dbReference type="Google" id="ProtNLM"/>
    </source>
</evidence>
<dbReference type="GO" id="GO:0032222">
    <property type="term" value="P:regulation of synaptic transmission, cholinergic"/>
    <property type="evidence" value="ECO:0007669"/>
    <property type="project" value="InterPro"/>
</dbReference>
<dbReference type="InterPro" id="IPR050975">
    <property type="entry name" value="Sleep_regulator"/>
</dbReference>
<sequence>MLPKLLLITIVITVLLNYGEAIMCHRCNSAMGGCGADGVVWRMFPWRDCGDSKFCVKVITKQDGEEKILRECESELMKTAFHRLKMPVLRRHGYCRPARKNDFWNPLQTTDESIQYCFCNDWNGCNSASRLFSTLVPVTSLGLSVMLLLKNML</sequence>
<accession>A0A9D4M6J7</accession>
<dbReference type="PANTHER" id="PTHR33562:SF15">
    <property type="entry name" value="IP04187P"/>
    <property type="match status" value="1"/>
</dbReference>
<dbReference type="Proteomes" id="UP000828390">
    <property type="component" value="Unassembled WGS sequence"/>
</dbReference>
<evidence type="ECO:0000256" key="3">
    <source>
        <dbReference type="SAM" id="SignalP"/>
    </source>
</evidence>
<dbReference type="OrthoDB" id="6249205at2759"/>
<feature type="signal peptide" evidence="3">
    <location>
        <begin position="1"/>
        <end position="21"/>
    </location>
</feature>
<dbReference type="AlphaFoldDB" id="A0A9D4M6J7"/>
<feature type="chain" id="PRO_5039095736" description="Protein quiver" evidence="3">
    <location>
        <begin position="22"/>
        <end position="153"/>
    </location>
</feature>